<feature type="region of interest" description="Disordered" evidence="1">
    <location>
        <begin position="98"/>
        <end position="135"/>
    </location>
</feature>
<feature type="compositionally biased region" description="Polar residues" evidence="1">
    <location>
        <begin position="65"/>
        <end position="86"/>
    </location>
</feature>
<comment type="caution">
    <text evidence="2">The sequence shown here is derived from an EMBL/GenBank/DDBJ whole genome shotgun (WGS) entry which is preliminary data.</text>
</comment>
<sequence>MSISVDPKIFERHQREIDQFRIIISRSQDSSQLKSIKSKTVDVRTSSSKKRKKQKVRSEKVGQAEENQTLLNSYSFDDKPNPTTDQELIDNVEHELALTEKDSEEDSEEDFDVTIDKDSTEDDGQSLNEDEISFK</sequence>
<dbReference type="Proteomes" id="UP000789375">
    <property type="component" value="Unassembled WGS sequence"/>
</dbReference>
<proteinExistence type="predicted"/>
<feature type="compositionally biased region" description="Acidic residues" evidence="1">
    <location>
        <begin position="102"/>
        <end position="135"/>
    </location>
</feature>
<feature type="region of interest" description="Disordered" evidence="1">
    <location>
        <begin position="34"/>
        <end position="86"/>
    </location>
</feature>
<dbReference type="AlphaFoldDB" id="A0A9N9EFD8"/>
<evidence type="ECO:0000256" key="1">
    <source>
        <dbReference type="SAM" id="MobiDB-lite"/>
    </source>
</evidence>
<dbReference type="EMBL" id="CAJVPP010006002">
    <property type="protein sequence ID" value="CAG8672659.1"/>
    <property type="molecule type" value="Genomic_DNA"/>
</dbReference>
<gene>
    <name evidence="2" type="ORF">FMOSSE_LOCUS12492</name>
</gene>
<name>A0A9N9EFD8_FUNMO</name>
<reference evidence="2" key="1">
    <citation type="submission" date="2021-06" db="EMBL/GenBank/DDBJ databases">
        <authorList>
            <person name="Kallberg Y."/>
            <person name="Tangrot J."/>
            <person name="Rosling A."/>
        </authorList>
    </citation>
    <scope>NUCLEOTIDE SEQUENCE</scope>
    <source>
        <strain evidence="2">87-6 pot B 2015</strain>
    </source>
</reference>
<accession>A0A9N9EFD8</accession>
<protein>
    <submittedName>
        <fullName evidence="2">10874_t:CDS:1</fullName>
    </submittedName>
</protein>
<evidence type="ECO:0000313" key="2">
    <source>
        <dbReference type="EMBL" id="CAG8672659.1"/>
    </source>
</evidence>
<evidence type="ECO:0000313" key="3">
    <source>
        <dbReference type="Proteomes" id="UP000789375"/>
    </source>
</evidence>
<keyword evidence="3" id="KW-1185">Reference proteome</keyword>
<organism evidence="2 3">
    <name type="scientific">Funneliformis mosseae</name>
    <name type="common">Endomycorrhizal fungus</name>
    <name type="synonym">Glomus mosseae</name>
    <dbReference type="NCBI Taxonomy" id="27381"/>
    <lineage>
        <taxon>Eukaryota</taxon>
        <taxon>Fungi</taxon>
        <taxon>Fungi incertae sedis</taxon>
        <taxon>Mucoromycota</taxon>
        <taxon>Glomeromycotina</taxon>
        <taxon>Glomeromycetes</taxon>
        <taxon>Glomerales</taxon>
        <taxon>Glomeraceae</taxon>
        <taxon>Funneliformis</taxon>
    </lineage>
</organism>